<sequence>MGFFKRLQLKLKRNAITKTRPISGPDVSSSTAPPPPHASLPRLHEGPRSPVDTVPEQPERTSVSQTRSASPVRSKQLSISTVWDEAWDELVKDAETAPLVRRFEALLLKSVEGVVHAGETLPNGKHEQLRFLIRRQTETIEKNEWKLSFQGYDFKVKNFIKPVVAITQSIRYFIGDAVEASPPASLAWAGICLLLPLVTNPGEGEESRVKGLENLSNILRQCRLREHFYQRRYESEMGKARRQGLEQAHTLYRDALRMLYIKILEFEDVVKWDKWDSLMEAVNVQQISIVQIEDTWRDVVLQEEWESNQKEHRQKVSALNAIPSELSRMKGLIKEQQDDAQRKGLQRWLAEVADPSTNYVVARDKHTKSTGEWILVDERFHRWMSAHNSFLWLHGKAGSGKSFLSTTVIKHLKPEERSDVIDEVYDTMAFFYFDFRDPSKQTRNNMLRSLIAQISQGRPDFPGPLRRLSRFPNTNQSPSTEELQTAFLSSIRGFANIYIILDALDECPQTGDERDLLMQ</sequence>
<dbReference type="Pfam" id="PF24883">
    <property type="entry name" value="NPHP3_N"/>
    <property type="match status" value="1"/>
</dbReference>
<evidence type="ECO:0000256" key="2">
    <source>
        <dbReference type="SAM" id="MobiDB-lite"/>
    </source>
</evidence>
<dbReference type="InterPro" id="IPR027417">
    <property type="entry name" value="P-loop_NTPase"/>
</dbReference>
<dbReference type="InterPro" id="IPR056884">
    <property type="entry name" value="NPHP3-like_N"/>
</dbReference>
<feature type="compositionally biased region" description="Polar residues" evidence="2">
    <location>
        <begin position="60"/>
        <end position="72"/>
    </location>
</feature>
<reference evidence="5 6" key="1">
    <citation type="submission" date="2023-01" db="EMBL/GenBank/DDBJ databases">
        <title>Analysis of 21 Apiospora genomes using comparative genomics revels a genus with tremendous synthesis potential of carbohydrate active enzymes and secondary metabolites.</title>
        <authorList>
            <person name="Sorensen T."/>
        </authorList>
    </citation>
    <scope>NUCLEOTIDE SEQUENCE [LARGE SCALE GENOMIC DNA]</scope>
    <source>
        <strain evidence="5 6">CBS 114990</strain>
    </source>
</reference>
<evidence type="ECO:0000313" key="5">
    <source>
        <dbReference type="EMBL" id="KAK8094948.1"/>
    </source>
</evidence>
<dbReference type="InterPro" id="IPR031359">
    <property type="entry name" value="NACHT_N"/>
</dbReference>
<dbReference type="RefSeq" id="XP_066675721.1">
    <property type="nucleotide sequence ID" value="XM_066805948.1"/>
</dbReference>
<dbReference type="GeneID" id="92039008"/>
<dbReference type="Gene3D" id="3.40.50.300">
    <property type="entry name" value="P-loop containing nucleotide triphosphate hydrolases"/>
    <property type="match status" value="1"/>
</dbReference>
<evidence type="ECO:0008006" key="7">
    <source>
        <dbReference type="Google" id="ProtNLM"/>
    </source>
</evidence>
<dbReference type="PANTHER" id="PTHR10039:SF16">
    <property type="entry name" value="GPI INOSITOL-DEACYLASE"/>
    <property type="match status" value="1"/>
</dbReference>
<keyword evidence="1" id="KW-0677">Repeat</keyword>
<proteinExistence type="predicted"/>
<evidence type="ECO:0000256" key="1">
    <source>
        <dbReference type="ARBA" id="ARBA00022737"/>
    </source>
</evidence>
<dbReference type="Pfam" id="PF17100">
    <property type="entry name" value="NACHT_N"/>
    <property type="match status" value="1"/>
</dbReference>
<feature type="region of interest" description="Disordered" evidence="2">
    <location>
        <begin position="15"/>
        <end position="72"/>
    </location>
</feature>
<dbReference type="EMBL" id="JAQQWN010000002">
    <property type="protein sequence ID" value="KAK8094948.1"/>
    <property type="molecule type" value="Genomic_DNA"/>
</dbReference>
<dbReference type="Proteomes" id="UP001433268">
    <property type="component" value="Unassembled WGS sequence"/>
</dbReference>
<feature type="domain" description="Nephrocystin 3-like N-terminal" evidence="4">
    <location>
        <begin position="370"/>
        <end position="512"/>
    </location>
</feature>
<feature type="domain" description="NWD NACHT-NTPase N-terminal" evidence="3">
    <location>
        <begin position="81"/>
        <end position="283"/>
    </location>
</feature>
<evidence type="ECO:0000259" key="4">
    <source>
        <dbReference type="Pfam" id="PF24883"/>
    </source>
</evidence>
<evidence type="ECO:0000259" key="3">
    <source>
        <dbReference type="Pfam" id="PF17100"/>
    </source>
</evidence>
<keyword evidence="6" id="KW-1185">Reference proteome</keyword>
<dbReference type="PANTHER" id="PTHR10039">
    <property type="entry name" value="AMELOGENIN"/>
    <property type="match status" value="1"/>
</dbReference>
<dbReference type="SUPFAM" id="SSF52540">
    <property type="entry name" value="P-loop containing nucleoside triphosphate hydrolases"/>
    <property type="match status" value="1"/>
</dbReference>
<protein>
    <recommendedName>
        <fullName evidence="7">NWD NACHT-NTPase N-terminal domain-containing protein</fullName>
    </recommendedName>
</protein>
<comment type="caution">
    <text evidence="5">The sequence shown here is derived from an EMBL/GenBank/DDBJ whole genome shotgun (WGS) entry which is preliminary data.</text>
</comment>
<organism evidence="5 6">
    <name type="scientific">Apiospora hydei</name>
    <dbReference type="NCBI Taxonomy" id="1337664"/>
    <lineage>
        <taxon>Eukaryota</taxon>
        <taxon>Fungi</taxon>
        <taxon>Dikarya</taxon>
        <taxon>Ascomycota</taxon>
        <taxon>Pezizomycotina</taxon>
        <taxon>Sordariomycetes</taxon>
        <taxon>Xylariomycetidae</taxon>
        <taxon>Amphisphaeriales</taxon>
        <taxon>Apiosporaceae</taxon>
        <taxon>Apiospora</taxon>
    </lineage>
</organism>
<accession>A0ABR1XEJ0</accession>
<name>A0ABR1XEJ0_9PEZI</name>
<gene>
    <name evidence="5" type="ORF">PG997_001633</name>
</gene>
<evidence type="ECO:0000313" key="6">
    <source>
        <dbReference type="Proteomes" id="UP001433268"/>
    </source>
</evidence>